<evidence type="ECO:0000313" key="2">
    <source>
        <dbReference type="EMBL" id="XBV84752.1"/>
    </source>
</evidence>
<evidence type="ECO:0000256" key="1">
    <source>
        <dbReference type="SAM" id="MobiDB-lite"/>
    </source>
</evidence>
<accession>A0AAU7U8P2</accession>
<feature type="compositionally biased region" description="Low complexity" evidence="1">
    <location>
        <begin position="42"/>
        <end position="54"/>
    </location>
</feature>
<dbReference type="AlphaFoldDB" id="A0AAU7U8P2"/>
<gene>
    <name evidence="2" type="ORF">ABOD76_15045</name>
</gene>
<feature type="compositionally biased region" description="Pro residues" evidence="1">
    <location>
        <begin position="57"/>
        <end position="73"/>
    </location>
</feature>
<feature type="region of interest" description="Disordered" evidence="1">
    <location>
        <begin position="35"/>
        <end position="83"/>
    </location>
</feature>
<name>A0AAU7U8P2_9DEIO</name>
<dbReference type="KEGG" id="dsc:ABOD76_15045"/>
<dbReference type="EMBL" id="CP158299">
    <property type="protein sequence ID" value="XBV84752.1"/>
    <property type="molecule type" value="Genomic_DNA"/>
</dbReference>
<organism evidence="2">
    <name type="scientific">Deinococcus sonorensis KR-87</name>
    <dbReference type="NCBI Taxonomy" id="694439"/>
    <lineage>
        <taxon>Bacteria</taxon>
        <taxon>Thermotogati</taxon>
        <taxon>Deinococcota</taxon>
        <taxon>Deinococci</taxon>
        <taxon>Deinococcales</taxon>
        <taxon>Deinococcaceae</taxon>
        <taxon>Deinococcus</taxon>
    </lineage>
</organism>
<reference evidence="2" key="1">
    <citation type="submission" date="2024-06" db="EMBL/GenBank/DDBJ databases">
        <title>Draft Genome Sequence of Deinococcus sonorensis Type Strain KR-87, a Biofilm Producing Representative of the Genus Deinococcus.</title>
        <authorList>
            <person name="Boren L.S."/>
            <person name="Grosso R.A."/>
            <person name="Hugenberg-Cox A.N."/>
            <person name="Hill J.T.E."/>
            <person name="Albert C.M."/>
            <person name="Tuohy J.M."/>
        </authorList>
    </citation>
    <scope>NUCLEOTIDE SEQUENCE</scope>
    <source>
        <strain evidence="2">KR-87</strain>
    </source>
</reference>
<dbReference type="RefSeq" id="WP_350242789.1">
    <property type="nucleotide sequence ID" value="NZ_CP158299.1"/>
</dbReference>
<sequence>MSRLRLPPLPLPRPRTFTGLLALLSLLAVLLGWQPNQEGHSRPPSASASLPVLPDLRPAPTPQPGVPLLPGPPGSVAHLPGSGWPDLTLPVHRTAVARRPDLLTLGRLNTDGG</sequence>
<protein>
    <submittedName>
        <fullName evidence="2">Uncharacterized protein</fullName>
    </submittedName>
</protein>
<proteinExistence type="predicted"/>